<dbReference type="InterPro" id="IPR001279">
    <property type="entry name" value="Metallo-B-lactamas"/>
</dbReference>
<feature type="chain" id="PRO_5037980682" evidence="1">
    <location>
        <begin position="20"/>
        <end position="314"/>
    </location>
</feature>
<sequence length="314" mass="33089">MNIRSALVSLPTIAYIALATGCAAPRATPSAGSTATANAVACFADADPMDGWNDRAPPQRIFGNTWYVGTCGISALLVTSPQGHVLVDAGTEKAAPLVEANIRALGFDPRDVKFIVGSHEHNDHAGGIAQLQRDTGATVLARAPAAVALERGNVDRTDPQFLIHQPMPATASVRRIDDGHVLELGSLRLSAHATPGHTPGGTSWTWRSCDDAGQCRDFAYVDSLSAIADDVFRYGDDAAHPGYLTAFRKTLDTVAILPCDVLVTPHPAASKLWNRIGPTAKQPLVAADACRNYAAVARKNLDARLAGEKSKATP</sequence>
<dbReference type="InterPro" id="IPR036866">
    <property type="entry name" value="RibonucZ/Hydroxyglut_hydro"/>
</dbReference>
<dbReference type="AlphaFoldDB" id="A0A940X4D8"/>
<dbReference type="NCBIfam" id="NF012229">
    <property type="entry name" value="bla_class_B_core"/>
    <property type="match status" value="1"/>
</dbReference>
<reference evidence="3" key="2">
    <citation type="submission" date="2021-03" db="EMBL/GenBank/DDBJ databases">
        <authorList>
            <person name="Cao W."/>
        </authorList>
    </citation>
    <scope>NUCLEOTIDE SEQUENCE</scope>
    <source>
        <strain evidence="3">110414</strain>
    </source>
</reference>
<keyword evidence="1" id="KW-0732">Signal</keyword>
<protein>
    <submittedName>
        <fullName evidence="3">Subclass B3 metallo-beta-lactamase</fullName>
    </submittedName>
</protein>
<dbReference type="Proteomes" id="UP000673447">
    <property type="component" value="Unassembled WGS sequence"/>
</dbReference>
<gene>
    <name evidence="3" type="primary">bla</name>
    <name evidence="3" type="ORF">J5837_12315</name>
</gene>
<evidence type="ECO:0000313" key="3">
    <source>
        <dbReference type="EMBL" id="MBP3985191.1"/>
    </source>
</evidence>
<organism evidence="3 4">
    <name type="scientific">Pseudoxanthomonas helianthi</name>
    <dbReference type="NCBI Taxonomy" id="1453541"/>
    <lineage>
        <taxon>Bacteria</taxon>
        <taxon>Pseudomonadati</taxon>
        <taxon>Pseudomonadota</taxon>
        <taxon>Gammaproteobacteria</taxon>
        <taxon>Lysobacterales</taxon>
        <taxon>Lysobacteraceae</taxon>
        <taxon>Pseudoxanthomonas</taxon>
    </lineage>
</organism>
<dbReference type="EMBL" id="JAGKTC010000003">
    <property type="protein sequence ID" value="MBP3985191.1"/>
    <property type="molecule type" value="Genomic_DNA"/>
</dbReference>
<dbReference type="PANTHER" id="PTHR42951">
    <property type="entry name" value="METALLO-BETA-LACTAMASE DOMAIN-CONTAINING"/>
    <property type="match status" value="1"/>
</dbReference>
<dbReference type="PANTHER" id="PTHR42951:SF17">
    <property type="entry name" value="METALLO-BETA-LACTAMASE DOMAIN-CONTAINING PROTEIN"/>
    <property type="match status" value="1"/>
</dbReference>
<dbReference type="NCBIfam" id="NF033105">
    <property type="entry name" value="bla_subclass_B3"/>
    <property type="match status" value="1"/>
</dbReference>
<dbReference type="SMART" id="SM00849">
    <property type="entry name" value="Lactamase_B"/>
    <property type="match status" value="1"/>
</dbReference>
<evidence type="ECO:0000256" key="1">
    <source>
        <dbReference type="SAM" id="SignalP"/>
    </source>
</evidence>
<accession>A0A940X4D8</accession>
<feature type="domain" description="Metallo-beta-lactamase" evidence="2">
    <location>
        <begin position="72"/>
        <end position="266"/>
    </location>
</feature>
<evidence type="ECO:0000259" key="2">
    <source>
        <dbReference type="SMART" id="SM00849"/>
    </source>
</evidence>
<dbReference type="RefSeq" id="WP_210537074.1">
    <property type="nucleotide sequence ID" value="NZ_JAGKTC010000003.1"/>
</dbReference>
<dbReference type="Pfam" id="PF00753">
    <property type="entry name" value="Lactamase_B"/>
    <property type="match status" value="1"/>
</dbReference>
<evidence type="ECO:0000313" key="4">
    <source>
        <dbReference type="Proteomes" id="UP000673447"/>
    </source>
</evidence>
<dbReference type="PROSITE" id="PS51257">
    <property type="entry name" value="PROKAR_LIPOPROTEIN"/>
    <property type="match status" value="1"/>
</dbReference>
<reference evidence="3" key="1">
    <citation type="journal article" date="2016" name="Int. J. Syst. Evol. Microbiol.">
        <title>Pseudoxanthomonas helianthi sp. nov., isolated from roots of Jerusalem artichoke (Helianthus tuberosus).</title>
        <authorList>
            <person name="Kittiwongwattana C."/>
            <person name="Thawai C."/>
        </authorList>
    </citation>
    <scope>NUCLEOTIDE SEQUENCE</scope>
    <source>
        <strain evidence="3">110414</strain>
    </source>
</reference>
<name>A0A940X4D8_9GAMM</name>
<comment type="caution">
    <text evidence="3">The sequence shown here is derived from an EMBL/GenBank/DDBJ whole genome shotgun (WGS) entry which is preliminary data.</text>
</comment>
<dbReference type="Gene3D" id="3.60.15.10">
    <property type="entry name" value="Ribonuclease Z/Hydroxyacylglutathione hydrolase-like"/>
    <property type="match status" value="1"/>
</dbReference>
<dbReference type="SUPFAM" id="SSF56281">
    <property type="entry name" value="Metallo-hydrolase/oxidoreductase"/>
    <property type="match status" value="1"/>
</dbReference>
<proteinExistence type="predicted"/>
<feature type="signal peptide" evidence="1">
    <location>
        <begin position="1"/>
        <end position="19"/>
    </location>
</feature>
<dbReference type="InterPro" id="IPR050855">
    <property type="entry name" value="NDM-1-like"/>
</dbReference>
<keyword evidence="4" id="KW-1185">Reference proteome</keyword>